<dbReference type="InterPro" id="IPR003601">
    <property type="entry name" value="Topo_IA_2"/>
</dbReference>
<dbReference type="AlphaFoldDB" id="A0A1M4V092"/>
<dbReference type="PANTHER" id="PTHR42785">
    <property type="entry name" value="DNA TOPOISOMERASE, TYPE IA, CORE"/>
    <property type="match status" value="1"/>
</dbReference>
<dbReference type="Gene3D" id="1.10.290.10">
    <property type="entry name" value="Topoisomerase I, domain 4"/>
    <property type="match status" value="1"/>
</dbReference>
<dbReference type="EC" id="5.6.2.1" evidence="8"/>
<dbReference type="CDD" id="cd00186">
    <property type="entry name" value="TOP1Ac"/>
    <property type="match status" value="1"/>
</dbReference>
<dbReference type="InterPro" id="IPR013497">
    <property type="entry name" value="Topo_IA_cen"/>
</dbReference>
<dbReference type="GO" id="GO:0046872">
    <property type="term" value="F:metal ion binding"/>
    <property type="evidence" value="ECO:0007669"/>
    <property type="project" value="UniProtKB-KW"/>
</dbReference>
<evidence type="ECO:0000256" key="4">
    <source>
        <dbReference type="ARBA" id="ARBA00022842"/>
    </source>
</evidence>
<dbReference type="STRING" id="1302690.BUE76_13225"/>
<evidence type="ECO:0000259" key="11">
    <source>
        <dbReference type="PROSITE" id="PS52039"/>
    </source>
</evidence>
<dbReference type="PANTHER" id="PTHR42785:SF1">
    <property type="entry name" value="DNA TOPOISOMERASE"/>
    <property type="match status" value="1"/>
</dbReference>
<comment type="subunit">
    <text evidence="8">Monomer.</text>
</comment>
<dbReference type="RefSeq" id="WP_073039680.1">
    <property type="nucleotide sequence ID" value="NZ_FQUO01000002.1"/>
</dbReference>
<dbReference type="GO" id="GO:0003677">
    <property type="term" value="F:DNA binding"/>
    <property type="evidence" value="ECO:0007669"/>
    <property type="project" value="UniProtKB-KW"/>
</dbReference>
<feature type="domain" description="Topo IA-type catalytic" evidence="11">
    <location>
        <begin position="129"/>
        <end position="581"/>
    </location>
</feature>
<evidence type="ECO:0000256" key="8">
    <source>
        <dbReference type="HAMAP-Rule" id="MF_00952"/>
    </source>
</evidence>
<feature type="region of interest" description="Interaction with DNA" evidence="8">
    <location>
        <begin position="165"/>
        <end position="170"/>
    </location>
</feature>
<dbReference type="OrthoDB" id="9804262at2"/>
<comment type="similarity">
    <text evidence="2 8">Belongs to the type IA topoisomerase family.</text>
</comment>
<keyword evidence="7 8" id="KW-0413">Isomerase</keyword>
<comment type="caution">
    <text evidence="8">Lacks conserved residue(s) required for the propagation of feature annotation.</text>
</comment>
<dbReference type="PROSITE" id="PS50880">
    <property type="entry name" value="TOPRIM"/>
    <property type="match status" value="1"/>
</dbReference>
<dbReference type="SMART" id="SM00493">
    <property type="entry name" value="TOPRIM"/>
    <property type="match status" value="1"/>
</dbReference>
<dbReference type="GO" id="GO:0003917">
    <property type="term" value="F:DNA topoisomerase type I (single strand cut, ATP-independent) activity"/>
    <property type="evidence" value="ECO:0007669"/>
    <property type="project" value="UniProtKB-UniRule"/>
</dbReference>
<keyword evidence="13" id="KW-1185">Reference proteome</keyword>
<evidence type="ECO:0000256" key="2">
    <source>
        <dbReference type="ARBA" id="ARBA00009446"/>
    </source>
</evidence>
<feature type="site" description="Interaction with DNA" evidence="8">
    <location>
        <position position="482"/>
    </location>
</feature>
<feature type="site" description="Interaction with DNA" evidence="8">
    <location>
        <position position="291"/>
    </location>
</feature>
<keyword evidence="6 8" id="KW-0238">DNA-binding</keyword>
<proteinExistence type="inferred from homology"/>
<keyword evidence="3" id="KW-0479">Metal-binding</keyword>
<feature type="site" description="Interaction with DNA" evidence="8">
    <location>
        <position position="33"/>
    </location>
</feature>
<feature type="domain" description="Toprim" evidence="10">
    <location>
        <begin position="3"/>
        <end position="113"/>
    </location>
</feature>
<dbReference type="HAMAP" id="MF_00952">
    <property type="entry name" value="Topoisom_1_prok"/>
    <property type="match status" value="1"/>
</dbReference>
<dbReference type="InterPro" id="IPR034149">
    <property type="entry name" value="TOPRIM_TopoI"/>
</dbReference>
<feature type="compositionally biased region" description="Basic residues" evidence="9">
    <location>
        <begin position="843"/>
        <end position="862"/>
    </location>
</feature>
<dbReference type="CDD" id="cd03363">
    <property type="entry name" value="TOPRIM_TopoIA_TopoI"/>
    <property type="match status" value="1"/>
</dbReference>
<gene>
    <name evidence="8" type="primary">topA</name>
    <name evidence="12" type="ORF">SAMN05444008_10295</name>
</gene>
<dbReference type="SMART" id="SM00437">
    <property type="entry name" value="TOP1Ac"/>
    <property type="match status" value="1"/>
</dbReference>
<dbReference type="InterPro" id="IPR013826">
    <property type="entry name" value="Topo_IA_cen_sub3"/>
</dbReference>
<accession>A0A1M4V092</accession>
<dbReference type="Gene3D" id="3.40.50.140">
    <property type="match status" value="1"/>
</dbReference>
<dbReference type="SMART" id="SM00436">
    <property type="entry name" value="TOP1Bc"/>
    <property type="match status" value="1"/>
</dbReference>
<feature type="active site" description="O-(5'-phospho-DNA)-tyrosine intermediate" evidence="8">
    <location>
        <position position="289"/>
    </location>
</feature>
<dbReference type="PROSITE" id="PS00396">
    <property type="entry name" value="TOPO_IA_1"/>
    <property type="match status" value="1"/>
</dbReference>
<evidence type="ECO:0000256" key="7">
    <source>
        <dbReference type="ARBA" id="ARBA00023235"/>
    </source>
</evidence>
<evidence type="ECO:0000256" key="1">
    <source>
        <dbReference type="ARBA" id="ARBA00000213"/>
    </source>
</evidence>
<organism evidence="12 13">
    <name type="scientific">Cnuella takakiae</name>
    <dbReference type="NCBI Taxonomy" id="1302690"/>
    <lineage>
        <taxon>Bacteria</taxon>
        <taxon>Pseudomonadati</taxon>
        <taxon>Bacteroidota</taxon>
        <taxon>Chitinophagia</taxon>
        <taxon>Chitinophagales</taxon>
        <taxon>Chitinophagaceae</taxon>
        <taxon>Cnuella</taxon>
    </lineage>
</organism>
<protein>
    <recommendedName>
        <fullName evidence="8">DNA topoisomerase 1</fullName>
        <ecNumber evidence="8">5.6.2.1</ecNumber>
    </recommendedName>
    <alternativeName>
        <fullName evidence="8">DNA topoisomerase I</fullName>
    </alternativeName>
</protein>
<evidence type="ECO:0000256" key="9">
    <source>
        <dbReference type="SAM" id="MobiDB-lite"/>
    </source>
</evidence>
<evidence type="ECO:0000313" key="12">
    <source>
        <dbReference type="EMBL" id="SHE62386.1"/>
    </source>
</evidence>
<comment type="catalytic activity">
    <reaction evidence="1 8">
        <text>ATP-independent breakage of single-stranded DNA, followed by passage and rejoining.</text>
        <dbReference type="EC" id="5.6.2.1"/>
    </reaction>
</comment>
<evidence type="ECO:0000313" key="13">
    <source>
        <dbReference type="Proteomes" id="UP000184368"/>
    </source>
</evidence>
<dbReference type="Pfam" id="PF01751">
    <property type="entry name" value="Toprim"/>
    <property type="match status" value="1"/>
</dbReference>
<dbReference type="InterPro" id="IPR023406">
    <property type="entry name" value="Topo_IA_AS"/>
</dbReference>
<sequence length="862" mass="97457">MPKNLLIVESPAKAKTIEKILGSDFEVKSCYGHIRDLEKDDMGIDIKNNFQPRYTVPEEKRKVVAELKSLAKKSNEVWLATDEDREGEAISWHLCEVLGLDPYTTKRIVFHEITKPAIQKAVQKPRTVNMDLVNAQQARRVLDRIVGFELSPVLWRKMSMKNNLSAGRVQSVAVRLVADREREINAFTAQSSFKIEAIFTAPDAAGRKITFKAEGSRFDQVEGAEKFLNDCKGATYTVKDIQVKPTRRSPAAPFTTSTLQQEASRKLGYSVSRTMQIAQRLYENGYITYMRTDSVSLSETAVGDIRNQVQSSFGERYFQARKFKNKNESAQEAHEAIRPTYMSNTSVPDAESRRLYELIWKRTMASQMADAELEKTIAKIGVSTNNAELTATGEVMKFEGFIKVYREDKDEEDIMDGEDGAEGVLPPLRTGQQLPLTQMQAIERFTRALPRYTEASLVKKLEELGIGRPSTYAPTISTILKRGYVEKRDKEGIQRAYRVLTLAADNISKKTETENTGAEKAKLFPTDLGLVVTDFLKQYFDDIMDYGFTARIEEEFDEVARGRMRWSKMIDEFYNPFKKDVDNTIVNAERIKGERELGKDPSSGKQVVARMGRYGPMVQIGSTEDEEKPRFARLKPNQSIETISYDEALDLFKLPLSLGSHEGQEVSVNAGRFGPYVKFGEQFISLPKGKDPLDVTIEEAISLIAEKQEADAPIGYFESAPVTKGKGRFGPFIKWNDIFINVPKAYNFDHLTQKDIDELVTKKLEKESNRFIKQFPAEKISIENGRWGPFIRFGKKMLKLDRKPNGEKYTAEELVDVDVEAIKKMIEAQVPGAFTKKAAAKAPAKKSAAKKTTAKKTTTRKK</sequence>
<dbReference type="InterPro" id="IPR013824">
    <property type="entry name" value="Topo_IA_cen_sub1"/>
</dbReference>
<dbReference type="InterPro" id="IPR028612">
    <property type="entry name" value="Topoisom_1_IA"/>
</dbReference>
<dbReference type="InterPro" id="IPR006171">
    <property type="entry name" value="TOPRIM_dom"/>
</dbReference>
<dbReference type="InterPro" id="IPR025589">
    <property type="entry name" value="Toprim_C_rpt"/>
</dbReference>
<dbReference type="Proteomes" id="UP000184368">
    <property type="component" value="Unassembled WGS sequence"/>
</dbReference>
<evidence type="ECO:0000256" key="3">
    <source>
        <dbReference type="ARBA" id="ARBA00022723"/>
    </source>
</evidence>
<reference evidence="12 13" key="1">
    <citation type="submission" date="2016-11" db="EMBL/GenBank/DDBJ databases">
        <authorList>
            <person name="Jaros S."/>
            <person name="Januszkiewicz K."/>
            <person name="Wedrychowicz H."/>
        </authorList>
    </citation>
    <scope>NUCLEOTIDE SEQUENCE [LARGE SCALE GENOMIC DNA]</scope>
    <source>
        <strain evidence="12 13">DSM 26897</strain>
    </source>
</reference>
<evidence type="ECO:0000256" key="6">
    <source>
        <dbReference type="ARBA" id="ARBA00023125"/>
    </source>
</evidence>
<feature type="site" description="Interaction with DNA" evidence="8">
    <location>
        <position position="140"/>
    </location>
</feature>
<dbReference type="Gene3D" id="1.10.460.10">
    <property type="entry name" value="Topoisomerase I, domain 2"/>
    <property type="match status" value="1"/>
</dbReference>
<dbReference type="GO" id="GO:0006265">
    <property type="term" value="P:DNA topological change"/>
    <property type="evidence" value="ECO:0007669"/>
    <property type="project" value="UniProtKB-UniRule"/>
</dbReference>
<feature type="site" description="Interaction with DNA" evidence="8">
    <location>
        <position position="139"/>
    </location>
</feature>
<feature type="site" description="Interaction with DNA" evidence="8">
    <location>
        <position position="155"/>
    </location>
</feature>
<dbReference type="PROSITE" id="PS52039">
    <property type="entry name" value="TOPO_IA_2"/>
    <property type="match status" value="1"/>
</dbReference>
<dbReference type="InterPro" id="IPR003602">
    <property type="entry name" value="Topo_IA_DNA-bd_dom"/>
</dbReference>
<feature type="site" description="Interaction with DNA" evidence="8">
    <location>
        <position position="143"/>
    </location>
</feature>
<dbReference type="PRINTS" id="PR00417">
    <property type="entry name" value="PRTPISMRASEI"/>
</dbReference>
<evidence type="ECO:0000256" key="5">
    <source>
        <dbReference type="ARBA" id="ARBA00023029"/>
    </source>
</evidence>
<dbReference type="Pfam" id="PF01131">
    <property type="entry name" value="Topoisom_bac"/>
    <property type="match status" value="2"/>
</dbReference>
<name>A0A1M4V092_9BACT</name>
<comment type="function">
    <text evidence="8">Releases the supercoiling and torsional tension of DNA, which is introduced during the DNA replication and transcription, by transiently cleaving and rejoining one strand of the DNA duplex. Introduces a single-strand break via transesterification at a target site in duplex DNA. The scissile phosphodiester is attacked by the catalytic tyrosine of the enzyme, resulting in the formation of a DNA-(5'-phosphotyrosyl)-enzyme intermediate and the expulsion of a 3'-OH DNA strand. The free DNA strand then undergoes passage around the unbroken strand, thus removing DNA supercoils. Finally, in the religation step, the DNA 3'-OH attacks the covalent intermediate to expel the active-site tyrosine and restore the DNA phosphodiester backbone.</text>
</comment>
<dbReference type="EMBL" id="FQUO01000002">
    <property type="protein sequence ID" value="SHE62386.1"/>
    <property type="molecule type" value="Genomic_DNA"/>
</dbReference>
<feature type="region of interest" description="Disordered" evidence="9">
    <location>
        <begin position="836"/>
        <end position="862"/>
    </location>
</feature>
<dbReference type="NCBIfam" id="TIGR01051">
    <property type="entry name" value="topA_bact"/>
    <property type="match status" value="1"/>
</dbReference>
<evidence type="ECO:0000259" key="10">
    <source>
        <dbReference type="PROSITE" id="PS50880"/>
    </source>
</evidence>
<dbReference type="InterPro" id="IPR005733">
    <property type="entry name" value="TopoI_bac-type"/>
</dbReference>
<dbReference type="InterPro" id="IPR013825">
    <property type="entry name" value="Topo_IA_cen_sub2"/>
</dbReference>
<keyword evidence="4" id="KW-0460">Magnesium</keyword>
<keyword evidence="5 8" id="KW-0799">Topoisomerase</keyword>
<dbReference type="Gene3D" id="2.70.20.10">
    <property type="entry name" value="Topoisomerase I, domain 3"/>
    <property type="match status" value="1"/>
</dbReference>
<dbReference type="Pfam" id="PF13368">
    <property type="entry name" value="Toprim_C_rpt"/>
    <property type="match status" value="2"/>
</dbReference>
<dbReference type="SUPFAM" id="SSF56712">
    <property type="entry name" value="Prokaryotic type I DNA topoisomerase"/>
    <property type="match status" value="1"/>
</dbReference>
<dbReference type="InterPro" id="IPR023405">
    <property type="entry name" value="Topo_IA_core_domain"/>
</dbReference>
<dbReference type="InterPro" id="IPR000380">
    <property type="entry name" value="Topo_IA"/>
</dbReference>